<feature type="domain" description="J" evidence="3">
    <location>
        <begin position="840"/>
        <end position="863"/>
    </location>
</feature>
<evidence type="ECO:0000259" key="3">
    <source>
        <dbReference type="Pfam" id="PF00226"/>
    </source>
</evidence>
<comment type="caution">
    <text evidence="4">The sequence shown here is derived from an EMBL/GenBank/DDBJ whole genome shotgun (WGS) entry which is preliminary data.</text>
</comment>
<dbReference type="SUPFAM" id="SSF53474">
    <property type="entry name" value="alpha/beta-Hydrolases"/>
    <property type="match status" value="1"/>
</dbReference>
<reference evidence="4" key="1">
    <citation type="journal article" date="2020" name="Fungal Divers.">
        <title>Resolving the Mortierellaceae phylogeny through synthesis of multi-gene phylogenetics and phylogenomics.</title>
        <authorList>
            <person name="Vandepol N."/>
            <person name="Liber J."/>
            <person name="Desiro A."/>
            <person name="Na H."/>
            <person name="Kennedy M."/>
            <person name="Barry K."/>
            <person name="Grigoriev I.V."/>
            <person name="Miller A.N."/>
            <person name="O'Donnell K."/>
            <person name="Stajich J.E."/>
            <person name="Bonito G."/>
        </authorList>
    </citation>
    <scope>NUCLEOTIDE SEQUENCE</scope>
    <source>
        <strain evidence="4">NVP60</strain>
    </source>
</reference>
<dbReference type="InterPro" id="IPR036869">
    <property type="entry name" value="J_dom_sf"/>
</dbReference>
<organism evidence="4 5">
    <name type="scientific">Linnemannia gamsii</name>
    <dbReference type="NCBI Taxonomy" id="64522"/>
    <lineage>
        <taxon>Eukaryota</taxon>
        <taxon>Fungi</taxon>
        <taxon>Fungi incertae sedis</taxon>
        <taxon>Mucoromycota</taxon>
        <taxon>Mortierellomycotina</taxon>
        <taxon>Mortierellomycetes</taxon>
        <taxon>Mortierellales</taxon>
        <taxon>Mortierellaceae</taxon>
        <taxon>Linnemannia</taxon>
    </lineage>
</organism>
<dbReference type="CDD" id="cd06257">
    <property type="entry name" value="DnaJ"/>
    <property type="match status" value="1"/>
</dbReference>
<dbReference type="PANTHER" id="PTHR11559">
    <property type="entry name" value="CARBOXYLESTERASE"/>
    <property type="match status" value="1"/>
</dbReference>
<proteinExistence type="predicted"/>
<sequence length="863" mass="94620">FQETSHLALNTFLFLAVVYSFIGRAEWSGATRLTTGLVLAAWSLALNISEIKDIQDDGGCANGIAFNYGSRPGGSGDKGTSYNGYSVATSFSVRTRCQIQIVICGMSIAWAVLLTAELFMTTTHRKRIMVKYGLDRPTELETLPRVVHVYQPDLSLEAGESDPRGTSTTTATGTATAAELESLPAYEPRSTGPRVHIIDMTRTARGPPLPPATATAGTGTQLTPGVTGTESVTLPPPPSYQAPHYYKNANKSDNSPLITIPGVGTVKGNLDNNGKVAKFLNVPFGLVEERWRPAVKAKSWEGIRDATKPGPMPPQRTSNSPFMSMFMGVPDKHVFEDSMSERDCLNCNIFLPASAVGCSLDEKQQLPVLVWLYGGGMRTGGNAIPLYDATELVLASIELDKPMIVVAINYRLHCLGFISSKELILDAQEHAKTIPEDQKKWYDLSVGNWGLLDQVLGLQWIQDHIKAFSGNPKKVTVMGQSAGASSISYLQLIPECRGLFHRSILVSGTATTMVAQYPEQEGQRAFDLLCSNFNVPSYLPSLEKVARLREVPAEAISDAINKATDIMFRPYVDGVMFKQDCRLIVGDTSLYDPALNWVFAGTCGDEGTMIVEELGASTVADFELLKRRLCDPADYDLFDQIFGAPCTDAVACTISSRLLNSGCYKFPTFEVSEAILAHPTCQLSRFHMDTVIHKVENMIPGWGAHHGVDLPFTFGSECAMKLLSDEEREMSRKVQAAWVEVVTAASPEASSLPLVNCVFPRTVKSHKEEIEVTTEESEGIVMQEVEIEEEEAVVFSRDLRVTRGPVERMTSEEIGFWRRSAAHAAKQAAEEGRAEDFGFAYRKLAMQYHPDKNPDAGDKFKEI</sequence>
<dbReference type="InterPro" id="IPR029058">
    <property type="entry name" value="AB_hydrolase_fold"/>
</dbReference>
<accession>A0A9P6QQG0</accession>
<feature type="transmembrane region" description="Helical" evidence="1">
    <location>
        <begin position="6"/>
        <end position="22"/>
    </location>
</feature>
<gene>
    <name evidence="4" type="ORF">BGZ97_007465</name>
</gene>
<feature type="non-terminal residue" evidence="4">
    <location>
        <position position="863"/>
    </location>
</feature>
<dbReference type="Pfam" id="PF00135">
    <property type="entry name" value="COesterase"/>
    <property type="match status" value="1"/>
</dbReference>
<evidence type="ECO:0000313" key="4">
    <source>
        <dbReference type="EMBL" id="KAG0286368.1"/>
    </source>
</evidence>
<dbReference type="Proteomes" id="UP000823405">
    <property type="component" value="Unassembled WGS sequence"/>
</dbReference>
<dbReference type="Gene3D" id="1.10.287.110">
    <property type="entry name" value="DnaJ domain"/>
    <property type="match status" value="1"/>
</dbReference>
<dbReference type="SUPFAM" id="SSF46565">
    <property type="entry name" value="Chaperone J-domain"/>
    <property type="match status" value="1"/>
</dbReference>
<dbReference type="OrthoDB" id="408631at2759"/>
<evidence type="ECO:0000313" key="5">
    <source>
        <dbReference type="Proteomes" id="UP000823405"/>
    </source>
</evidence>
<name>A0A9P6QQG0_9FUNG</name>
<keyword evidence="1" id="KW-0472">Membrane</keyword>
<feature type="non-terminal residue" evidence="4">
    <location>
        <position position="1"/>
    </location>
</feature>
<evidence type="ECO:0000256" key="1">
    <source>
        <dbReference type="SAM" id="Phobius"/>
    </source>
</evidence>
<dbReference type="AlphaFoldDB" id="A0A9P6QQG0"/>
<dbReference type="EMBL" id="JAAAIN010003320">
    <property type="protein sequence ID" value="KAG0286368.1"/>
    <property type="molecule type" value="Genomic_DNA"/>
</dbReference>
<feature type="transmembrane region" description="Helical" evidence="1">
    <location>
        <begin position="99"/>
        <end position="120"/>
    </location>
</feature>
<keyword evidence="5" id="KW-1185">Reference proteome</keyword>
<dbReference type="Pfam" id="PF00226">
    <property type="entry name" value="DnaJ"/>
    <property type="match status" value="1"/>
</dbReference>
<keyword evidence="1" id="KW-1133">Transmembrane helix</keyword>
<dbReference type="InterPro" id="IPR002018">
    <property type="entry name" value="CarbesteraseB"/>
</dbReference>
<dbReference type="InterPro" id="IPR050309">
    <property type="entry name" value="Type-B_Carboxylest/Lipase"/>
</dbReference>
<protein>
    <recommendedName>
        <fullName evidence="6">J domain-containing protein</fullName>
    </recommendedName>
</protein>
<feature type="domain" description="Carboxylesterase type B" evidence="2">
    <location>
        <begin position="255"/>
        <end position="777"/>
    </location>
</feature>
<dbReference type="InterPro" id="IPR001623">
    <property type="entry name" value="DnaJ_domain"/>
</dbReference>
<dbReference type="Gene3D" id="3.40.50.1820">
    <property type="entry name" value="alpha/beta hydrolase"/>
    <property type="match status" value="1"/>
</dbReference>
<evidence type="ECO:0000259" key="2">
    <source>
        <dbReference type="Pfam" id="PF00135"/>
    </source>
</evidence>
<evidence type="ECO:0008006" key="6">
    <source>
        <dbReference type="Google" id="ProtNLM"/>
    </source>
</evidence>
<keyword evidence="1" id="KW-0812">Transmembrane</keyword>